<dbReference type="InterPro" id="IPR003593">
    <property type="entry name" value="AAA+_ATPase"/>
</dbReference>
<evidence type="ECO:0000256" key="1">
    <source>
        <dbReference type="ARBA" id="ARBA00004123"/>
    </source>
</evidence>
<dbReference type="PANTHER" id="PTHR12087:SF0">
    <property type="entry name" value="ORIGIN RECOGNITION COMPLEX SUBUNIT 4"/>
    <property type="match status" value="1"/>
</dbReference>
<accession>A0A4S2N442</accession>
<feature type="compositionally biased region" description="Basic and acidic residues" evidence="7">
    <location>
        <begin position="112"/>
        <end position="137"/>
    </location>
</feature>
<dbReference type="GO" id="GO:0005664">
    <property type="term" value="C:nuclear origin of replication recognition complex"/>
    <property type="evidence" value="ECO:0007669"/>
    <property type="project" value="TreeGrafter"/>
</dbReference>
<protein>
    <recommendedName>
        <fullName evidence="3">Origin recognition complex subunit 4</fullName>
    </recommendedName>
</protein>
<reference evidence="9 10" key="1">
    <citation type="submission" date="2019-04" db="EMBL/GenBank/DDBJ databases">
        <title>Comparative genomics and transcriptomics to analyze fruiting body development in filamentous ascomycetes.</title>
        <authorList>
            <consortium name="DOE Joint Genome Institute"/>
            <person name="Lutkenhaus R."/>
            <person name="Traeger S."/>
            <person name="Breuer J."/>
            <person name="Kuo A."/>
            <person name="Lipzen A."/>
            <person name="Pangilinan J."/>
            <person name="Dilworth D."/>
            <person name="Sandor L."/>
            <person name="Poggeler S."/>
            <person name="Barry K."/>
            <person name="Grigoriev I.V."/>
            <person name="Nowrousian M."/>
        </authorList>
    </citation>
    <scope>NUCLEOTIDE SEQUENCE [LARGE SCALE GENOMIC DNA]</scope>
    <source>
        <strain evidence="9 10">CBS 389.68</strain>
    </source>
</reference>
<feature type="compositionally biased region" description="Low complexity" evidence="7">
    <location>
        <begin position="66"/>
        <end position="75"/>
    </location>
</feature>
<dbReference type="InterPro" id="IPR016527">
    <property type="entry name" value="ORC4"/>
</dbReference>
<dbReference type="InterPro" id="IPR041664">
    <property type="entry name" value="AAA_16"/>
</dbReference>
<keyword evidence="4" id="KW-0235">DNA replication</keyword>
<feature type="region of interest" description="Disordered" evidence="7">
    <location>
        <begin position="26"/>
        <end position="377"/>
    </location>
</feature>
<dbReference type="Proteomes" id="UP000298138">
    <property type="component" value="Unassembled WGS sequence"/>
</dbReference>
<feature type="domain" description="AAA+ ATPase" evidence="8">
    <location>
        <begin position="483"/>
        <end position="660"/>
    </location>
</feature>
<evidence type="ECO:0000256" key="5">
    <source>
        <dbReference type="ARBA" id="ARBA00023125"/>
    </source>
</evidence>
<evidence type="ECO:0000313" key="9">
    <source>
        <dbReference type="EMBL" id="TGZ83917.1"/>
    </source>
</evidence>
<dbReference type="Pfam" id="PF14629">
    <property type="entry name" value="ORC4_C"/>
    <property type="match status" value="1"/>
</dbReference>
<evidence type="ECO:0000256" key="6">
    <source>
        <dbReference type="ARBA" id="ARBA00023242"/>
    </source>
</evidence>
<sequence length="844" mass="92596">MQNDFSLVLYAGLLTSDTLLSNTHNTQFPQFSAMPPKRKASASTEGARPKRIRASPSSDTIAIYHSNTSASSSFSETPDNISATTARRTNRRTSAKTAPEDVGNSITVQPTEKTRGRSKKEQVESSEEPRVLEKRDLNGATKEPPAKPAEATTKITTGSRKKKAQVKSAAAVEAAPRRERDIFDIPSSDDELLQATTASLTSAKKPPPPPPRAPTNTQKKKSDAGKTLETGTSKSAPGKPKEKSQPTLEKLKETSKPAREKPKEAKEASKQGSEKPKETSERLPSLAPKPVRRSGRKPTTATETSKLKATKSHKAKPTENENAVSSEATIVVQADEREEISEKLARLSRHRRTLDDEDTITAGGKITPAPSKKPLLNPRFSLGTDSIVDPFAMPVPEAADVEKPGKSSTPKKTAKSAPKSKSQPISKEGQLPADLNLTSDDVTTLQHHVLSKLTSRSPIPLIDLTEEYNTVHQLLLQTVTAGESNSLLLIGSRGSGKSAILSTAISNLQVDHPGEFYTVRLSGLLQTDDRLAIREIYRQLGQELEFDADAPGSFADTLSKLLAMLSHPDELNPEGEDEALDDGEEPHKTATAVIFILDEFDLFASHPRQTLLYNLFDIAQSRKAPIAVIGCTTTIEILDRLEKRVKSRFSHRTVHCKLPDSIDQYWEIVKGALEAPGPVDSGNDRKRYYEAWNNTWIAALREDPGFDRLLKREFAFTRQLARILNSLLPTMASLSVSQPFPTFPLFPAPTPTTASGTIHAPTLAPPPSNLALLPSLSDLQLSLLISATRLEVFADAETVNWTMIYDEYLQVCSKMVGTAAVVKRSWRCKNRRWRRWGESWIVES</sequence>
<dbReference type="SMART" id="SM00382">
    <property type="entry name" value="AAA"/>
    <property type="match status" value="1"/>
</dbReference>
<feature type="compositionally biased region" description="Low complexity" evidence="7">
    <location>
        <begin position="406"/>
        <end position="427"/>
    </location>
</feature>
<dbReference type="EMBL" id="ML220113">
    <property type="protein sequence ID" value="TGZ83917.1"/>
    <property type="molecule type" value="Genomic_DNA"/>
</dbReference>
<dbReference type="OrthoDB" id="343623at2759"/>
<dbReference type="FunFam" id="3.40.50.300:FF:001499">
    <property type="entry name" value="Origin recognition complex subunit 4, putative"/>
    <property type="match status" value="1"/>
</dbReference>
<dbReference type="GO" id="GO:0003688">
    <property type="term" value="F:DNA replication origin binding"/>
    <property type="evidence" value="ECO:0007669"/>
    <property type="project" value="TreeGrafter"/>
</dbReference>
<dbReference type="PANTHER" id="PTHR12087">
    <property type="entry name" value="ORIGIN RECOGNITION COMPLEX SUBUNIT 4"/>
    <property type="match status" value="1"/>
</dbReference>
<evidence type="ECO:0000256" key="4">
    <source>
        <dbReference type="ARBA" id="ARBA00022705"/>
    </source>
</evidence>
<dbReference type="InterPro" id="IPR027417">
    <property type="entry name" value="P-loop_NTPase"/>
</dbReference>
<dbReference type="Gene3D" id="3.40.50.300">
    <property type="entry name" value="P-loop containing nucleotide triphosphate hydrolases"/>
    <property type="match status" value="1"/>
</dbReference>
<organism evidence="9 10">
    <name type="scientific">Ascodesmis nigricans</name>
    <dbReference type="NCBI Taxonomy" id="341454"/>
    <lineage>
        <taxon>Eukaryota</taxon>
        <taxon>Fungi</taxon>
        <taxon>Dikarya</taxon>
        <taxon>Ascomycota</taxon>
        <taxon>Pezizomycotina</taxon>
        <taxon>Pezizomycetes</taxon>
        <taxon>Pezizales</taxon>
        <taxon>Ascodesmidaceae</taxon>
        <taxon>Ascodesmis</taxon>
    </lineage>
</organism>
<name>A0A4S2N442_9PEZI</name>
<gene>
    <name evidence="9" type="ORF">EX30DRAFT_94469</name>
</gene>
<evidence type="ECO:0000259" key="8">
    <source>
        <dbReference type="SMART" id="SM00382"/>
    </source>
</evidence>
<dbReference type="SUPFAM" id="SSF52540">
    <property type="entry name" value="P-loop containing nucleoside triphosphate hydrolases"/>
    <property type="match status" value="1"/>
</dbReference>
<feature type="compositionally biased region" description="Basic and acidic residues" evidence="7">
    <location>
        <begin position="239"/>
        <end position="281"/>
    </location>
</feature>
<feature type="compositionally biased region" description="Low complexity" evidence="7">
    <location>
        <begin position="140"/>
        <end position="154"/>
    </location>
</feature>
<dbReference type="STRING" id="341454.A0A4S2N442"/>
<dbReference type="Pfam" id="PF13191">
    <property type="entry name" value="AAA_16"/>
    <property type="match status" value="1"/>
</dbReference>
<keyword evidence="6" id="KW-0539">Nucleus</keyword>
<keyword evidence="10" id="KW-1185">Reference proteome</keyword>
<comment type="subcellular location">
    <subcellularLocation>
        <location evidence="1">Nucleus</location>
    </subcellularLocation>
</comment>
<comment type="similarity">
    <text evidence="2">Belongs to the ORC4 family.</text>
</comment>
<evidence type="ECO:0000313" key="10">
    <source>
        <dbReference type="Proteomes" id="UP000298138"/>
    </source>
</evidence>
<evidence type="ECO:0000256" key="7">
    <source>
        <dbReference type="SAM" id="MobiDB-lite"/>
    </source>
</evidence>
<feature type="region of interest" description="Disordered" evidence="7">
    <location>
        <begin position="399"/>
        <end position="433"/>
    </location>
</feature>
<proteinExistence type="inferred from homology"/>
<dbReference type="GO" id="GO:0006270">
    <property type="term" value="P:DNA replication initiation"/>
    <property type="evidence" value="ECO:0007669"/>
    <property type="project" value="TreeGrafter"/>
</dbReference>
<dbReference type="AlphaFoldDB" id="A0A4S2N442"/>
<evidence type="ECO:0000256" key="2">
    <source>
        <dbReference type="ARBA" id="ARBA00005334"/>
    </source>
</evidence>
<evidence type="ECO:0000256" key="3">
    <source>
        <dbReference type="ARBA" id="ARBA00019083"/>
    </source>
</evidence>
<dbReference type="InterPro" id="IPR032705">
    <property type="entry name" value="ORC4_C"/>
</dbReference>
<keyword evidence="5" id="KW-0238">DNA-binding</keyword>
<dbReference type="InParanoid" id="A0A4S2N442"/>